<gene>
    <name evidence="4" type="ORF">EDD31_1729</name>
</gene>
<comment type="caution">
    <text evidence="4">The sequence shown here is derived from an EMBL/GenBank/DDBJ whole genome shotgun (WGS) entry which is preliminary data.</text>
</comment>
<protein>
    <recommendedName>
        <fullName evidence="3">Fibronectin type-III domain-containing protein</fullName>
    </recommendedName>
</protein>
<evidence type="ECO:0000313" key="5">
    <source>
        <dbReference type="Proteomes" id="UP000280668"/>
    </source>
</evidence>
<dbReference type="GO" id="GO:0016798">
    <property type="term" value="F:hydrolase activity, acting on glycosyl bonds"/>
    <property type="evidence" value="ECO:0007669"/>
    <property type="project" value="UniProtKB-KW"/>
</dbReference>
<dbReference type="CDD" id="cd00063">
    <property type="entry name" value="FN3"/>
    <property type="match status" value="1"/>
</dbReference>
<keyword evidence="1" id="KW-0326">Glycosidase</keyword>
<dbReference type="InterPro" id="IPR036116">
    <property type="entry name" value="FN3_sf"/>
</dbReference>
<accession>A0A3N2BDN8</accession>
<dbReference type="InterPro" id="IPR013783">
    <property type="entry name" value="Ig-like_fold"/>
</dbReference>
<evidence type="ECO:0000256" key="2">
    <source>
        <dbReference type="ARBA" id="ARBA00023326"/>
    </source>
</evidence>
<dbReference type="PROSITE" id="PS50853">
    <property type="entry name" value="FN3"/>
    <property type="match status" value="1"/>
</dbReference>
<dbReference type="AlphaFoldDB" id="A0A3N2BDN8"/>
<feature type="domain" description="Fibronectin type-III" evidence="3">
    <location>
        <begin position="52"/>
        <end position="155"/>
    </location>
</feature>
<dbReference type="GO" id="GO:0000272">
    <property type="term" value="P:polysaccharide catabolic process"/>
    <property type="evidence" value="ECO:0007669"/>
    <property type="project" value="UniProtKB-KW"/>
</dbReference>
<keyword evidence="2" id="KW-0624">Polysaccharide degradation</keyword>
<proteinExistence type="predicted"/>
<evidence type="ECO:0000259" key="3">
    <source>
        <dbReference type="PROSITE" id="PS50853"/>
    </source>
</evidence>
<dbReference type="EMBL" id="RKHK01000001">
    <property type="protein sequence ID" value="ROR73352.1"/>
    <property type="molecule type" value="Genomic_DNA"/>
</dbReference>
<dbReference type="RefSeq" id="WP_148058911.1">
    <property type="nucleotide sequence ID" value="NZ_RKHK01000001.1"/>
</dbReference>
<keyword evidence="1" id="KW-0378">Hydrolase</keyword>
<dbReference type="Gene3D" id="2.60.40.10">
    <property type="entry name" value="Immunoglobulins"/>
    <property type="match status" value="1"/>
</dbReference>
<evidence type="ECO:0000313" key="4">
    <source>
        <dbReference type="EMBL" id="ROR73352.1"/>
    </source>
</evidence>
<keyword evidence="5" id="KW-1185">Reference proteome</keyword>
<organism evidence="4 5">
    <name type="scientific">Bogoriella caseilytica</name>
    <dbReference type="NCBI Taxonomy" id="56055"/>
    <lineage>
        <taxon>Bacteria</taxon>
        <taxon>Bacillati</taxon>
        <taxon>Actinomycetota</taxon>
        <taxon>Actinomycetes</taxon>
        <taxon>Micrococcales</taxon>
        <taxon>Bogoriellaceae</taxon>
        <taxon>Bogoriella</taxon>
    </lineage>
</organism>
<dbReference type="InterPro" id="IPR003961">
    <property type="entry name" value="FN3_dom"/>
</dbReference>
<keyword evidence="2" id="KW-0119">Carbohydrate metabolism</keyword>
<reference evidence="4 5" key="1">
    <citation type="submission" date="2018-11" db="EMBL/GenBank/DDBJ databases">
        <title>Sequencing the genomes of 1000 actinobacteria strains.</title>
        <authorList>
            <person name="Klenk H.-P."/>
        </authorList>
    </citation>
    <scope>NUCLEOTIDE SEQUENCE [LARGE SCALE GENOMIC DNA]</scope>
    <source>
        <strain evidence="4 5">DSM 11294</strain>
    </source>
</reference>
<sequence>MSDPQPSSRRVPRRTLIALLVVLLIAAPTAAYGLWQHSAQLSTQASAATLDAPTNLRCTNVTDLSGFAARVNWTAPASRPAGTIDYRVVVTSGSHSDTITVQNRTDHTFRMGLLEGLVGGVWSLLFGGTPVNVSVQAIHRASGWTSVVSSETVSIRRSYNLTGGVRCA</sequence>
<evidence type="ECO:0000256" key="1">
    <source>
        <dbReference type="ARBA" id="ARBA00023295"/>
    </source>
</evidence>
<dbReference type="SUPFAM" id="SSF49265">
    <property type="entry name" value="Fibronectin type III"/>
    <property type="match status" value="1"/>
</dbReference>
<dbReference type="Proteomes" id="UP000280668">
    <property type="component" value="Unassembled WGS sequence"/>
</dbReference>
<name>A0A3N2BDN8_9MICO</name>